<name>A0A8T6ZKK3_9BURK</name>
<dbReference type="EMBL" id="JTDB02000011">
    <property type="protein sequence ID" value="NLP65053.1"/>
    <property type="molecule type" value="Genomic_DNA"/>
</dbReference>
<reference evidence="2" key="1">
    <citation type="journal article" date="2015" name="Genome Announc.">
        <title>Draft Genome Sequence of the Polyhydroxyalkanoate-Producing Bacterium Burkholderia sacchari LMG 19450 Isolated from Brazilian Sugarcane Plantation Soil.</title>
        <authorList>
            <person name="Alexandrino P.M."/>
            <person name="Mendonca T.T."/>
            <person name="Guaman Bautista L.P."/>
            <person name="Cherix J."/>
            <person name="Lozano-Sakalauskas G.C."/>
            <person name="Fujita A."/>
            <person name="Ramos Filho E."/>
            <person name="Long P."/>
            <person name="Padilla G."/>
            <person name="Taciro M.K."/>
            <person name="Gomez J.G."/>
            <person name="Silva L.F."/>
        </authorList>
    </citation>
    <scope>NUCLEOTIDE SEQUENCE</scope>
    <source>
        <strain evidence="2">LMG 19450</strain>
    </source>
</reference>
<dbReference type="Proteomes" id="UP000030460">
    <property type="component" value="Unassembled WGS sequence"/>
</dbReference>
<feature type="compositionally biased region" description="Low complexity" evidence="1">
    <location>
        <begin position="7"/>
        <end position="19"/>
    </location>
</feature>
<reference evidence="2" key="2">
    <citation type="submission" date="2020-04" db="EMBL/GenBank/DDBJ databases">
        <authorList>
            <person name="Alexandrino P."/>
            <person name="Mendonca T."/>
            <person name="Guaman L."/>
            <person name="Cherix J."/>
            <person name="Lozano-Sakalauskas G."/>
            <person name="Fujita A."/>
            <person name="Filho E.R."/>
            <person name="Long P."/>
            <person name="Padilla G."/>
            <person name="Taciro M.K."/>
            <person name="Gomez J.G."/>
            <person name="Silva L.F."/>
            <person name="Torres M."/>
        </authorList>
    </citation>
    <scope>NUCLEOTIDE SEQUENCE</scope>
    <source>
        <strain evidence="2">LMG 19450</strain>
    </source>
</reference>
<dbReference type="RefSeq" id="WP_152617297.1">
    <property type="nucleotide sequence ID" value="NZ_CADFGF010000018.1"/>
</dbReference>
<feature type="region of interest" description="Disordered" evidence="1">
    <location>
        <begin position="1"/>
        <end position="51"/>
    </location>
</feature>
<comment type="caution">
    <text evidence="2">The sequence shown here is derived from an EMBL/GenBank/DDBJ whole genome shotgun (WGS) entry which is preliminary data.</text>
</comment>
<dbReference type="AlphaFoldDB" id="A0A8T6ZKK3"/>
<protein>
    <submittedName>
        <fullName evidence="2">Uncharacterized protein</fullName>
    </submittedName>
</protein>
<evidence type="ECO:0000313" key="3">
    <source>
        <dbReference type="Proteomes" id="UP000030460"/>
    </source>
</evidence>
<evidence type="ECO:0000313" key="2">
    <source>
        <dbReference type="EMBL" id="NLP65053.1"/>
    </source>
</evidence>
<organism evidence="2 3">
    <name type="scientific">Paraburkholderia sacchari</name>
    <dbReference type="NCBI Taxonomy" id="159450"/>
    <lineage>
        <taxon>Bacteria</taxon>
        <taxon>Pseudomonadati</taxon>
        <taxon>Pseudomonadota</taxon>
        <taxon>Betaproteobacteria</taxon>
        <taxon>Burkholderiales</taxon>
        <taxon>Burkholderiaceae</taxon>
        <taxon>Paraburkholderia</taxon>
    </lineage>
</organism>
<evidence type="ECO:0000256" key="1">
    <source>
        <dbReference type="SAM" id="MobiDB-lite"/>
    </source>
</evidence>
<accession>A0A8T6ZKK3</accession>
<sequence>MPDGHMSGSLVAVGSGSASKGRRSISEVRESSISSAPVDAQPGLGVVDLPDLGTDRLPADREQLDLDLQMQAQAVLLVLPSAGAPELVLRWQQQWAMTMCRLQRRMWPGSGGTR</sequence>
<gene>
    <name evidence="2" type="ORF">NH14_028740</name>
</gene>
<keyword evidence="3" id="KW-1185">Reference proteome</keyword>
<proteinExistence type="predicted"/>